<dbReference type="SUPFAM" id="SSF52402">
    <property type="entry name" value="Adenine nucleotide alpha hydrolases-like"/>
    <property type="match status" value="1"/>
</dbReference>
<dbReference type="EMBL" id="JACAZI010000006">
    <property type="protein sequence ID" value="KAF7357968.1"/>
    <property type="molecule type" value="Genomic_DNA"/>
</dbReference>
<keyword evidence="9" id="KW-1185">Reference proteome</keyword>
<dbReference type="InterPro" id="IPR029055">
    <property type="entry name" value="Ntn_hydrolases_N"/>
</dbReference>
<comment type="similarity">
    <text evidence="1">Belongs to the asparagine synthetase family.</text>
</comment>
<dbReference type="InterPro" id="IPR001962">
    <property type="entry name" value="Asn_synthase"/>
</dbReference>
<dbReference type="AlphaFoldDB" id="A0A8H6YDZ3"/>
<dbReference type="PANTHER" id="PTHR43284">
    <property type="entry name" value="ASPARAGINE SYNTHETASE (GLUTAMINE-HYDROLYZING)"/>
    <property type="match status" value="1"/>
</dbReference>
<proteinExistence type="inferred from homology"/>
<evidence type="ECO:0000256" key="2">
    <source>
        <dbReference type="ARBA" id="ARBA00022741"/>
    </source>
</evidence>
<sequence length="573" mass="63881">MESQGYSFKSKSDSELVVQLYKRDGFNLLFHLRGEFAFVLYDVKRRLQFAARDRFGIKPLYYTISNGCILFGSEMKAFMGLGWQAEWDMESIVNNADAGDERTVFKGAKKLPAGYYAVCRASGDIEIQAYWDLSYPAATASPSSSIDSMVSTVRALLVDAVRLRLRSDVPWAVYLSGGIDSSAVAGIATHLLREKDPNAKLTTFTLAYVEDKSTDESPLAARTAAYLGANLVKVEATEEKLVDLLEESTWYSEHPCLSNTFHGAGRLLLSKAVHDAGYKVALSGEGSDEVFAGYPWFPLDYLRDPDRAAAGLGISLPSEADRHAMSEEYHAATRMPQLPKNALSLRKSDGPRHLLNISTHLAQGFMWKLDTTIFRPEILELIGEPNLEIGTVSTFLSYAKAKTLMGRTILNVNGDRNDMAHSVESRVAFLDHLLVEYVNSLPPSLKIMPIAGDQPGKWSMIEKWILRQAVKPFVTEEVYLRKKVSFNPPPSGPPAVASDLLPLQKHLKARLTQANVERLGFIKWPFIKDLLTDYLESPTFPAHGQIDARARVLMTVLGYIVLQERFHVPSYKF</sequence>
<gene>
    <name evidence="8" type="ORF">MVEN_00843500</name>
</gene>
<dbReference type="InterPro" id="IPR006426">
    <property type="entry name" value="Asn_synth_AEB"/>
</dbReference>
<dbReference type="Gene3D" id="3.40.50.620">
    <property type="entry name" value="HUPs"/>
    <property type="match status" value="1"/>
</dbReference>
<dbReference type="GO" id="GO:0005829">
    <property type="term" value="C:cytosol"/>
    <property type="evidence" value="ECO:0007669"/>
    <property type="project" value="TreeGrafter"/>
</dbReference>
<evidence type="ECO:0000313" key="8">
    <source>
        <dbReference type="EMBL" id="KAF7357968.1"/>
    </source>
</evidence>
<evidence type="ECO:0000256" key="3">
    <source>
        <dbReference type="ARBA" id="ARBA00022840"/>
    </source>
</evidence>
<keyword evidence="2 4" id="KW-0547">Nucleotide-binding</keyword>
<feature type="binding site" evidence="5">
    <location>
        <begin position="283"/>
        <end position="284"/>
    </location>
    <ligand>
        <name>ATP</name>
        <dbReference type="ChEBI" id="CHEBI:30616"/>
    </ligand>
</feature>
<dbReference type="OrthoDB" id="409189at2759"/>
<dbReference type="CDD" id="cd01991">
    <property type="entry name" value="Asn_synthase_B_C"/>
    <property type="match status" value="1"/>
</dbReference>
<dbReference type="Pfam" id="PF13537">
    <property type="entry name" value="GATase_7"/>
    <property type="match status" value="1"/>
</dbReference>
<dbReference type="GO" id="GO:0004066">
    <property type="term" value="F:asparagine synthase (glutamine-hydrolyzing) activity"/>
    <property type="evidence" value="ECO:0007669"/>
    <property type="project" value="InterPro"/>
</dbReference>
<dbReference type="SUPFAM" id="SSF56235">
    <property type="entry name" value="N-terminal nucleophile aminohydrolases (Ntn hydrolases)"/>
    <property type="match status" value="1"/>
</dbReference>
<protein>
    <submittedName>
        <fullName evidence="8">Asparagine synthetase domain-containing protein</fullName>
    </submittedName>
</protein>
<dbReference type="NCBIfam" id="TIGR01536">
    <property type="entry name" value="asn_synth_AEB"/>
    <property type="match status" value="1"/>
</dbReference>
<reference evidence="8" key="1">
    <citation type="submission" date="2020-05" db="EMBL/GenBank/DDBJ databases">
        <title>Mycena genomes resolve the evolution of fungal bioluminescence.</title>
        <authorList>
            <person name="Tsai I.J."/>
        </authorList>
    </citation>
    <scope>NUCLEOTIDE SEQUENCE</scope>
    <source>
        <strain evidence="8">CCC161011</strain>
    </source>
</reference>
<dbReference type="InterPro" id="IPR017932">
    <property type="entry name" value="GATase_2_dom"/>
</dbReference>
<accession>A0A8H6YDZ3</accession>
<evidence type="ECO:0000313" key="9">
    <source>
        <dbReference type="Proteomes" id="UP000620124"/>
    </source>
</evidence>
<dbReference type="PROSITE" id="PS51278">
    <property type="entry name" value="GATASE_TYPE_2"/>
    <property type="match status" value="1"/>
</dbReference>
<dbReference type="Pfam" id="PF00733">
    <property type="entry name" value="Asn_synthase"/>
    <property type="match status" value="1"/>
</dbReference>
<dbReference type="PIRSF" id="PIRSF001589">
    <property type="entry name" value="Asn_synthetase_glu-h"/>
    <property type="match status" value="1"/>
</dbReference>
<organism evidence="8 9">
    <name type="scientific">Mycena venus</name>
    <dbReference type="NCBI Taxonomy" id="2733690"/>
    <lineage>
        <taxon>Eukaryota</taxon>
        <taxon>Fungi</taxon>
        <taxon>Dikarya</taxon>
        <taxon>Basidiomycota</taxon>
        <taxon>Agaricomycotina</taxon>
        <taxon>Agaricomycetes</taxon>
        <taxon>Agaricomycetidae</taxon>
        <taxon>Agaricales</taxon>
        <taxon>Marasmiineae</taxon>
        <taxon>Mycenaceae</taxon>
        <taxon>Mycena</taxon>
    </lineage>
</organism>
<dbReference type="PANTHER" id="PTHR43284:SF1">
    <property type="entry name" value="ASPARAGINE SYNTHETASE"/>
    <property type="match status" value="1"/>
</dbReference>
<evidence type="ECO:0000256" key="1">
    <source>
        <dbReference type="ARBA" id="ARBA00005752"/>
    </source>
</evidence>
<dbReference type="GO" id="GO:0006529">
    <property type="term" value="P:asparagine biosynthetic process"/>
    <property type="evidence" value="ECO:0007669"/>
    <property type="project" value="InterPro"/>
</dbReference>
<dbReference type="Gene3D" id="3.60.20.10">
    <property type="entry name" value="Glutamine Phosphoribosylpyrophosphate, subunit 1, domain 1"/>
    <property type="match status" value="1"/>
</dbReference>
<keyword evidence="3 4" id="KW-0067">ATP-binding</keyword>
<evidence type="ECO:0000259" key="7">
    <source>
        <dbReference type="PROSITE" id="PS51278"/>
    </source>
</evidence>
<dbReference type="Proteomes" id="UP000620124">
    <property type="component" value="Unassembled WGS sequence"/>
</dbReference>
<feature type="domain" description="Glutamine amidotransferase type-2" evidence="7">
    <location>
        <begin position="1"/>
        <end position="122"/>
    </location>
</feature>
<feature type="binding site" evidence="5">
    <location>
        <position position="13"/>
    </location>
    <ligand>
        <name>L-glutamine</name>
        <dbReference type="ChEBI" id="CHEBI:58359"/>
    </ligand>
</feature>
<evidence type="ECO:0000256" key="4">
    <source>
        <dbReference type="PIRNR" id="PIRNR001589"/>
    </source>
</evidence>
<comment type="caution">
    <text evidence="8">The sequence shown here is derived from an EMBL/GenBank/DDBJ whole genome shotgun (WGS) entry which is preliminary data.</text>
</comment>
<evidence type="ECO:0000256" key="5">
    <source>
        <dbReference type="PIRSR" id="PIRSR001589-2"/>
    </source>
</evidence>
<evidence type="ECO:0000256" key="6">
    <source>
        <dbReference type="PIRSR" id="PIRSR001589-3"/>
    </source>
</evidence>
<name>A0A8H6YDZ3_9AGAR</name>
<dbReference type="GO" id="GO:0005524">
    <property type="term" value="F:ATP binding"/>
    <property type="evidence" value="ECO:0007669"/>
    <property type="project" value="UniProtKB-KW"/>
</dbReference>
<dbReference type="InterPro" id="IPR051786">
    <property type="entry name" value="ASN_synthetase/amidase"/>
</dbReference>
<dbReference type="InterPro" id="IPR014729">
    <property type="entry name" value="Rossmann-like_a/b/a_fold"/>
</dbReference>
<feature type="site" description="Important for beta-aspartyl-AMP intermediate formation" evidence="6">
    <location>
        <position position="285"/>
    </location>
</feature>